<evidence type="ECO:0000256" key="1">
    <source>
        <dbReference type="SAM" id="Coils"/>
    </source>
</evidence>
<feature type="coiled-coil region" evidence="1">
    <location>
        <begin position="4"/>
        <end position="46"/>
    </location>
</feature>
<keyword evidence="1" id="KW-0175">Coiled coil</keyword>
<protein>
    <submittedName>
        <fullName evidence="2">Uncharacterized protein</fullName>
    </submittedName>
</protein>
<dbReference type="AlphaFoldDB" id="A0A0G0PW20"/>
<dbReference type="EMBL" id="LBVV01000018">
    <property type="protein sequence ID" value="KKQ93536.1"/>
    <property type="molecule type" value="Genomic_DNA"/>
</dbReference>
<proteinExistence type="predicted"/>
<reference evidence="2 3" key="1">
    <citation type="journal article" date="2015" name="Nature">
        <title>rRNA introns, odd ribosomes, and small enigmatic genomes across a large radiation of phyla.</title>
        <authorList>
            <person name="Brown C.T."/>
            <person name="Hug L.A."/>
            <person name="Thomas B.C."/>
            <person name="Sharon I."/>
            <person name="Castelle C.J."/>
            <person name="Singh A."/>
            <person name="Wilkins M.J."/>
            <person name="Williams K.H."/>
            <person name="Banfield J.F."/>
        </authorList>
    </citation>
    <scope>NUCLEOTIDE SEQUENCE [LARGE SCALE GENOMIC DNA]</scope>
</reference>
<dbReference type="Proteomes" id="UP000034207">
    <property type="component" value="Unassembled WGS sequence"/>
</dbReference>
<evidence type="ECO:0000313" key="2">
    <source>
        <dbReference type="EMBL" id="KKQ93536.1"/>
    </source>
</evidence>
<gene>
    <name evidence="2" type="ORF">UT18_C0018G0007</name>
</gene>
<evidence type="ECO:0000313" key="3">
    <source>
        <dbReference type="Proteomes" id="UP000034207"/>
    </source>
</evidence>
<organism evidence="2 3">
    <name type="scientific">candidate division CPR2 bacterium GW2011_GWC2_39_10</name>
    <dbReference type="NCBI Taxonomy" id="1618345"/>
    <lineage>
        <taxon>Bacteria</taxon>
        <taxon>Bacteria division CPR2</taxon>
    </lineage>
</organism>
<comment type="caution">
    <text evidence="2">The sequence shown here is derived from an EMBL/GenBank/DDBJ whole genome shotgun (WGS) entry which is preliminary data.</text>
</comment>
<name>A0A0G0PW20_UNCC2</name>
<sequence length="108" mass="12935">MVINEESIRKLVALGNEIEKLQKKLREKQKREKDFLQILNDTIERAHPALNLKFLDWFMGEFKLEDLSLTVLICIFDSFSKKKLDEKYEKYISDVSKQIAVKMVYLWH</sequence>
<accession>A0A0G0PW20</accession>